<dbReference type="InterPro" id="IPR026992">
    <property type="entry name" value="DIOX_N"/>
</dbReference>
<evidence type="ECO:0000313" key="8">
    <source>
        <dbReference type="Proteomes" id="UP000187283"/>
    </source>
</evidence>
<feature type="domain" description="Fe2OG dioxygenase" evidence="6">
    <location>
        <begin position="178"/>
        <end position="285"/>
    </location>
</feature>
<proteinExistence type="inferred from homology"/>
<protein>
    <submittedName>
        <fullName evidence="7">1-aminocyclopropane-1-carboxylate oxidase</fullName>
    </submittedName>
</protein>
<dbReference type="Gene3D" id="2.60.120.330">
    <property type="entry name" value="B-lactam Antibiotic, Isopenicillin N Synthase, Chain"/>
    <property type="match status" value="1"/>
</dbReference>
<sequence>MSNPVDFSSIPIIDLNLVNIGKKDQLLGELKHALLHVGFFYVKNHSIPQSLLDRAKDLAVQFFDSPQEIKDKSDKILSSSFLGYSKQGFETTKGKKDNREQYDFGDEIDIDFKPGMPEYLKLYAPYKWPSDEDVQGFRSTYLDLLENYKKLALQLTELVALSLGLPADAFDKYFEKDHQNRAKVIKYPSISELDPNDGDQGVGPHKDIAGLLTLLYQANDLPGLQVQNHAGEWIDATPIPGTIVINIATGLETLTSGLTVATTHRVLNPPPGRGPRFSIPYFLSVRLDKPFEVLDLPDKYDYLKDREVVSDTDGQFKELFLNNLSKAMLLNRIRSHPDVGFKYYPELAAEIGVNEDTKF</sequence>
<dbReference type="Proteomes" id="UP000187283">
    <property type="component" value="Unassembled WGS sequence"/>
</dbReference>
<dbReference type="OrthoDB" id="627829at2759"/>
<evidence type="ECO:0000259" key="6">
    <source>
        <dbReference type="PROSITE" id="PS51471"/>
    </source>
</evidence>
<comment type="similarity">
    <text evidence="1 5">Belongs to the iron/ascorbate-dependent oxidoreductase family.</text>
</comment>
<keyword evidence="2 5" id="KW-0479">Metal-binding</keyword>
<dbReference type="InterPro" id="IPR044861">
    <property type="entry name" value="IPNS-like_FE2OG_OXY"/>
</dbReference>
<keyword evidence="8" id="KW-1185">Reference proteome</keyword>
<evidence type="ECO:0000256" key="1">
    <source>
        <dbReference type="ARBA" id="ARBA00008056"/>
    </source>
</evidence>
<evidence type="ECO:0000313" key="7">
    <source>
        <dbReference type="EMBL" id="OMJ25391.1"/>
    </source>
</evidence>
<accession>A0A1R1YEM8</accession>
<keyword evidence="4 5" id="KW-0408">Iron</keyword>
<evidence type="ECO:0000256" key="5">
    <source>
        <dbReference type="RuleBase" id="RU003682"/>
    </source>
</evidence>
<dbReference type="AlphaFoldDB" id="A0A1R1YEM8"/>
<name>A0A1R1YEM8_9FUNG</name>
<evidence type="ECO:0000256" key="4">
    <source>
        <dbReference type="ARBA" id="ARBA00023004"/>
    </source>
</evidence>
<reference evidence="7 8" key="1">
    <citation type="submission" date="2017-01" db="EMBL/GenBank/DDBJ databases">
        <authorList>
            <person name="Mah S.A."/>
            <person name="Swanson W.J."/>
            <person name="Moy G.W."/>
            <person name="Vacquier V.D."/>
        </authorList>
    </citation>
    <scope>NUCLEOTIDE SEQUENCE [LARGE SCALE GENOMIC DNA]</scope>
    <source>
        <strain evidence="7 8">GSMNP</strain>
    </source>
</reference>
<dbReference type="STRING" id="133412.A0A1R1YEM8"/>
<dbReference type="InterPro" id="IPR005123">
    <property type="entry name" value="Oxoglu/Fe-dep_dioxygenase_dom"/>
</dbReference>
<dbReference type="Pfam" id="PF14226">
    <property type="entry name" value="DIOX_N"/>
    <property type="match status" value="1"/>
</dbReference>
<dbReference type="SUPFAM" id="SSF51197">
    <property type="entry name" value="Clavaminate synthase-like"/>
    <property type="match status" value="1"/>
</dbReference>
<dbReference type="GO" id="GO:0016491">
    <property type="term" value="F:oxidoreductase activity"/>
    <property type="evidence" value="ECO:0007669"/>
    <property type="project" value="UniProtKB-KW"/>
</dbReference>
<evidence type="ECO:0000256" key="2">
    <source>
        <dbReference type="ARBA" id="ARBA00022723"/>
    </source>
</evidence>
<dbReference type="GO" id="GO:0046872">
    <property type="term" value="F:metal ion binding"/>
    <property type="evidence" value="ECO:0007669"/>
    <property type="project" value="UniProtKB-KW"/>
</dbReference>
<dbReference type="PANTHER" id="PTHR10209">
    <property type="entry name" value="OXIDOREDUCTASE, 2OG-FE II OXYGENASE FAMILY PROTEIN"/>
    <property type="match status" value="1"/>
</dbReference>
<dbReference type="Pfam" id="PF03171">
    <property type="entry name" value="2OG-FeII_Oxy"/>
    <property type="match status" value="1"/>
</dbReference>
<keyword evidence="3 5" id="KW-0560">Oxidoreductase</keyword>
<dbReference type="PANTHER" id="PTHR10209:SF885">
    <property type="entry name" value="2OG-FE(II) OXYGENASE FAMILY, PUTATIVE (AFU_ORTHOLOGUE AFUA_2G00750)-RELATED"/>
    <property type="match status" value="1"/>
</dbReference>
<comment type="caution">
    <text evidence="7">The sequence shown here is derived from an EMBL/GenBank/DDBJ whole genome shotgun (WGS) entry which is preliminary data.</text>
</comment>
<dbReference type="InterPro" id="IPR027443">
    <property type="entry name" value="IPNS-like_sf"/>
</dbReference>
<organism evidence="7 8">
    <name type="scientific">Smittium culicis</name>
    <dbReference type="NCBI Taxonomy" id="133412"/>
    <lineage>
        <taxon>Eukaryota</taxon>
        <taxon>Fungi</taxon>
        <taxon>Fungi incertae sedis</taxon>
        <taxon>Zoopagomycota</taxon>
        <taxon>Kickxellomycotina</taxon>
        <taxon>Harpellomycetes</taxon>
        <taxon>Harpellales</taxon>
        <taxon>Legeriomycetaceae</taxon>
        <taxon>Smittium</taxon>
    </lineage>
</organism>
<dbReference type="PROSITE" id="PS51471">
    <property type="entry name" value="FE2OG_OXY"/>
    <property type="match status" value="1"/>
</dbReference>
<dbReference type="EMBL" id="LSSN01000179">
    <property type="protein sequence ID" value="OMJ25391.1"/>
    <property type="molecule type" value="Genomic_DNA"/>
</dbReference>
<gene>
    <name evidence="7" type="ORF">AYI70_g931</name>
</gene>
<evidence type="ECO:0000256" key="3">
    <source>
        <dbReference type="ARBA" id="ARBA00023002"/>
    </source>
</evidence>